<organism evidence="1 2">
    <name type="scientific">Tigriopus californicus</name>
    <name type="common">Marine copepod</name>
    <dbReference type="NCBI Taxonomy" id="6832"/>
    <lineage>
        <taxon>Eukaryota</taxon>
        <taxon>Metazoa</taxon>
        <taxon>Ecdysozoa</taxon>
        <taxon>Arthropoda</taxon>
        <taxon>Crustacea</taxon>
        <taxon>Multicrustacea</taxon>
        <taxon>Hexanauplia</taxon>
        <taxon>Copepoda</taxon>
        <taxon>Harpacticoida</taxon>
        <taxon>Harpacticidae</taxon>
        <taxon>Tigriopus</taxon>
    </lineage>
</organism>
<dbReference type="AlphaFoldDB" id="A0A553PFD5"/>
<evidence type="ECO:0000313" key="1">
    <source>
        <dbReference type="EMBL" id="TRY76376.1"/>
    </source>
</evidence>
<protein>
    <submittedName>
        <fullName evidence="1">Uncharacterized protein</fullName>
    </submittedName>
</protein>
<dbReference type="EMBL" id="VCGU01000004">
    <property type="protein sequence ID" value="TRY76376.1"/>
    <property type="molecule type" value="Genomic_DNA"/>
</dbReference>
<keyword evidence="2" id="KW-1185">Reference proteome</keyword>
<evidence type="ECO:0000313" key="2">
    <source>
        <dbReference type="Proteomes" id="UP000318571"/>
    </source>
</evidence>
<proteinExistence type="predicted"/>
<reference evidence="1 2" key="1">
    <citation type="journal article" date="2018" name="Nat. Ecol. Evol.">
        <title>Genomic signatures of mitonuclear coevolution across populations of Tigriopus californicus.</title>
        <authorList>
            <person name="Barreto F.S."/>
            <person name="Watson E.T."/>
            <person name="Lima T.G."/>
            <person name="Willett C.S."/>
            <person name="Edmands S."/>
            <person name="Li W."/>
            <person name="Burton R.S."/>
        </authorList>
    </citation>
    <scope>NUCLEOTIDE SEQUENCE [LARGE SCALE GENOMIC DNA]</scope>
    <source>
        <strain evidence="1 2">San Diego</strain>
    </source>
</reference>
<name>A0A553PFD5_TIGCA</name>
<accession>A0A553PFD5</accession>
<gene>
    <name evidence="1" type="ORF">TCAL_15928</name>
</gene>
<sequence>MYAYPGSVRVVGLARTLRLQRGLRQFSGSSPPALHGLTYALPDLQPLEVQYVTDQVRLLGQSHLIESGDGQLVWQDSPLDTTQRVRRYYPHFLAHVPVYSLNIKSKLARPIYLERLACGFRSVGVSESVVHDTPNVFLSAGLPQLARHALLSQQFGCVMAFLSRKILTREVRTKVLRQWWTDLERTLVALELSLDVRPVTGQCQALFDQCQSGGVTLGQFQKTAIRGVLSELCARGTPDVRRSAALFTPGQITKKDAVSVVRNFYWLVSVLGVDVFSSPERFKCVIRLCPLETLVFMNAYYEQLVQLDPSLTPLDGLNYFRTAGLNLILRPSYDFPPLARVRLLRDMGFTSDQIRDILLSKPARFSDTATYDPNGHRFHFSSPYYVSEFRRRLAILNEDENLAKCTSPLKKLHAMSHWRGFLETIRSVSQGRKESVILALASDNPVDSVVPAQWWTPAGKLKRKEGVVEFLATFLEQDPIQVGRDVEGLFSHVSALTLNEGIQKLTELEFSHEQIRNALYSAERQGPEFSAPILDECSRILDHPNPNRSTLLQKRPIDLPTSELRGKSAFIPVRDPELMESPWTPMQNQIRHFSSSNQLSSNFEEKLGDLVNQTLYVNPLKVLQISTEFQKLKEWDPLLEKSTFVEATKQVRPQISYMCVSSPQAVSLVSKYVSENKFSELTGLLSKRERVRLQEEVETRWSDLQRNNISLTLDEIIGSYPDKVFQYTVAYQKFCDIDVIVPAWKMNDHGQRMAFVKIRARFNRDYTEHRLPEWTITKFEVETFKLLDGSDESEETPEK</sequence>
<comment type="caution">
    <text evidence="1">The sequence shown here is derived from an EMBL/GenBank/DDBJ whole genome shotgun (WGS) entry which is preliminary data.</text>
</comment>
<dbReference type="Proteomes" id="UP000318571">
    <property type="component" value="Chromosome 5"/>
</dbReference>